<evidence type="ECO:0000256" key="3">
    <source>
        <dbReference type="ARBA" id="ARBA00023163"/>
    </source>
</evidence>
<dbReference type="OrthoDB" id="6065000at2"/>
<evidence type="ECO:0000259" key="4">
    <source>
        <dbReference type="PROSITE" id="PS50043"/>
    </source>
</evidence>
<proteinExistence type="predicted"/>
<gene>
    <name evidence="5" type="ORF">BN59_00745</name>
</gene>
<feature type="domain" description="HTH luxR-type" evidence="4">
    <location>
        <begin position="187"/>
        <end position="250"/>
    </location>
</feature>
<keyword evidence="1" id="KW-0805">Transcription regulation</keyword>
<evidence type="ECO:0000256" key="1">
    <source>
        <dbReference type="ARBA" id="ARBA00023015"/>
    </source>
</evidence>
<evidence type="ECO:0000313" key="6">
    <source>
        <dbReference type="Proteomes" id="UP000044071"/>
    </source>
</evidence>
<dbReference type="eggNOG" id="COG2771">
    <property type="taxonomic scope" value="Bacteria"/>
</dbReference>
<dbReference type="STRING" id="1034943.BN59_00745"/>
<evidence type="ECO:0000313" key="5">
    <source>
        <dbReference type="EMBL" id="CDZ76476.1"/>
    </source>
</evidence>
<dbReference type="Gene3D" id="1.10.10.10">
    <property type="entry name" value="Winged helix-like DNA-binding domain superfamily/Winged helix DNA-binding domain"/>
    <property type="match status" value="1"/>
</dbReference>
<accession>A0A078KTW5</accession>
<dbReference type="Pfam" id="PF00196">
    <property type="entry name" value="GerE"/>
    <property type="match status" value="1"/>
</dbReference>
<dbReference type="CDD" id="cd06170">
    <property type="entry name" value="LuxR_C_like"/>
    <property type="match status" value="1"/>
</dbReference>
<reference evidence="5 6" key="1">
    <citation type="submission" date="2014-06" db="EMBL/GenBank/DDBJ databases">
        <authorList>
            <person name="Urmite Genomes Urmite Genomes"/>
        </authorList>
    </citation>
    <scope>NUCLEOTIDE SEQUENCE [LARGE SCALE GENOMIC DNA]</scope>
</reference>
<evidence type="ECO:0000256" key="2">
    <source>
        <dbReference type="ARBA" id="ARBA00023125"/>
    </source>
</evidence>
<dbReference type="AlphaFoldDB" id="A0A078KTW5"/>
<dbReference type="PRINTS" id="PR00038">
    <property type="entry name" value="HTHLUXR"/>
</dbReference>
<name>A0A078KTW5_9GAMM</name>
<keyword evidence="2" id="KW-0238">DNA-binding</keyword>
<dbReference type="SMART" id="SM00421">
    <property type="entry name" value="HTH_LUXR"/>
    <property type="match status" value="1"/>
</dbReference>
<keyword evidence="3" id="KW-0804">Transcription</keyword>
<dbReference type="PANTHER" id="PTHR44688">
    <property type="entry name" value="DNA-BINDING TRANSCRIPTIONAL ACTIVATOR DEVR_DOSR"/>
    <property type="match status" value="1"/>
</dbReference>
<dbReference type="GO" id="GO:0006355">
    <property type="term" value="P:regulation of DNA-templated transcription"/>
    <property type="evidence" value="ECO:0007669"/>
    <property type="project" value="InterPro"/>
</dbReference>
<dbReference type="Proteomes" id="UP000044071">
    <property type="component" value="Unassembled WGS sequence"/>
</dbReference>
<dbReference type="PROSITE" id="PS00622">
    <property type="entry name" value="HTH_LUXR_1"/>
    <property type="match status" value="1"/>
</dbReference>
<organism evidence="5 6">
    <name type="scientific">Legionella massiliensis</name>
    <dbReference type="NCBI Taxonomy" id="1034943"/>
    <lineage>
        <taxon>Bacteria</taxon>
        <taxon>Pseudomonadati</taxon>
        <taxon>Pseudomonadota</taxon>
        <taxon>Gammaproteobacteria</taxon>
        <taxon>Legionellales</taxon>
        <taxon>Legionellaceae</taxon>
        <taxon>Legionella</taxon>
    </lineage>
</organism>
<keyword evidence="6" id="KW-1185">Reference proteome</keyword>
<dbReference type="InterPro" id="IPR016032">
    <property type="entry name" value="Sig_transdc_resp-reg_C-effctor"/>
</dbReference>
<dbReference type="SUPFAM" id="SSF46894">
    <property type="entry name" value="C-terminal effector domain of the bipartite response regulators"/>
    <property type="match status" value="1"/>
</dbReference>
<dbReference type="InterPro" id="IPR036388">
    <property type="entry name" value="WH-like_DNA-bd_sf"/>
</dbReference>
<protein>
    <submittedName>
        <fullName evidence="5">Response regulator FixJ</fullName>
    </submittedName>
</protein>
<dbReference type="EMBL" id="CCSB01000001">
    <property type="protein sequence ID" value="CDZ76476.1"/>
    <property type="molecule type" value="Genomic_DNA"/>
</dbReference>
<dbReference type="PROSITE" id="PS50043">
    <property type="entry name" value="HTH_LUXR_2"/>
    <property type="match status" value="1"/>
</dbReference>
<sequence length="250" mass="28309">MSFNNLQDTSSELIMKPVGSGIQLIHPDSVNQDKDEQRIISPYSVADFLKLPSSVYFVNKYHAIENLNQMAVDACKYESIKQALGRGEADHTLSEDSFHQLMVDQKRTMQTETMQIFNNEVCLQDESFFRCLVVLKPWYDLHYKVAGVIGVTVVVDEHSLAETLTALTKNEFLNYGTKAVKNRALPNTINGVPLSPRETDCVQYYVKGKTAKEIAKYLNLSPRTVEFYISNLKEKLGVSTKSQLMELLIT</sequence>
<dbReference type="InterPro" id="IPR000792">
    <property type="entry name" value="Tscrpt_reg_LuxR_C"/>
</dbReference>
<dbReference type="RefSeq" id="WP_043873006.1">
    <property type="nucleotide sequence ID" value="NZ_CCVW01000001.1"/>
</dbReference>
<dbReference type="PANTHER" id="PTHR44688:SF16">
    <property type="entry name" value="DNA-BINDING TRANSCRIPTIONAL ACTIVATOR DEVR_DOSR"/>
    <property type="match status" value="1"/>
</dbReference>
<dbReference type="GO" id="GO:0003677">
    <property type="term" value="F:DNA binding"/>
    <property type="evidence" value="ECO:0007669"/>
    <property type="project" value="UniProtKB-KW"/>
</dbReference>